<dbReference type="PROSITE" id="PS51186">
    <property type="entry name" value="GNAT"/>
    <property type="match status" value="1"/>
</dbReference>
<dbReference type="EMBL" id="JACXAI010000026">
    <property type="protein sequence ID" value="MBD1382171.1"/>
    <property type="molecule type" value="Genomic_DNA"/>
</dbReference>
<comment type="caution">
    <text evidence="2">The sequence shown here is derived from an EMBL/GenBank/DDBJ whole genome shotgun (WGS) entry which is preliminary data.</text>
</comment>
<protein>
    <submittedName>
        <fullName evidence="2">GNAT family N-acetyltransferase</fullName>
    </submittedName>
</protein>
<dbReference type="InterPro" id="IPR000182">
    <property type="entry name" value="GNAT_dom"/>
</dbReference>
<gene>
    <name evidence="2" type="ORF">IC621_18270</name>
</gene>
<name>A0A926RYK3_9BACI</name>
<evidence type="ECO:0000313" key="2">
    <source>
        <dbReference type="EMBL" id="MBD1382171.1"/>
    </source>
</evidence>
<organism evidence="2 3">
    <name type="scientific">Metabacillus arenae</name>
    <dbReference type="NCBI Taxonomy" id="2771434"/>
    <lineage>
        <taxon>Bacteria</taxon>
        <taxon>Bacillati</taxon>
        <taxon>Bacillota</taxon>
        <taxon>Bacilli</taxon>
        <taxon>Bacillales</taxon>
        <taxon>Bacillaceae</taxon>
        <taxon>Metabacillus</taxon>
    </lineage>
</organism>
<dbReference type="AlphaFoldDB" id="A0A926RYK3"/>
<dbReference type="InterPro" id="IPR016181">
    <property type="entry name" value="Acyl_CoA_acyltransferase"/>
</dbReference>
<proteinExistence type="predicted"/>
<keyword evidence="3" id="KW-1185">Reference proteome</keyword>
<dbReference type="Pfam" id="PF00583">
    <property type="entry name" value="Acetyltransf_1"/>
    <property type="match status" value="1"/>
</dbReference>
<dbReference type="CDD" id="cd04301">
    <property type="entry name" value="NAT_SF"/>
    <property type="match status" value="1"/>
</dbReference>
<evidence type="ECO:0000313" key="3">
    <source>
        <dbReference type="Proteomes" id="UP000626844"/>
    </source>
</evidence>
<dbReference type="SUPFAM" id="SSF55729">
    <property type="entry name" value="Acyl-CoA N-acyltransferases (Nat)"/>
    <property type="match status" value="1"/>
</dbReference>
<dbReference type="GO" id="GO:0016747">
    <property type="term" value="F:acyltransferase activity, transferring groups other than amino-acyl groups"/>
    <property type="evidence" value="ECO:0007669"/>
    <property type="project" value="InterPro"/>
</dbReference>
<evidence type="ECO:0000259" key="1">
    <source>
        <dbReference type="PROSITE" id="PS51186"/>
    </source>
</evidence>
<dbReference type="RefSeq" id="WP_191160100.1">
    <property type="nucleotide sequence ID" value="NZ_JACXAI010000026.1"/>
</dbReference>
<sequence length="173" mass="19809">MNGVRLVEPALSFQKAYEEMVQEWCEAGETMVPFVLRLEPKPFSTLIEKMNDYKEGINIPETFVPHSTYWLMNKDNVMLGAVNIRHRLNEYLLKKGGHIGYGVRPSARENGYAKMMLRLALEKARDLGLERVLVTCDKDNTASSKTIVSNHGKLESEFVEDNGNVVLRYWITL</sequence>
<dbReference type="PANTHER" id="PTHR39173">
    <property type="entry name" value="ACETYLTRANSFERASE"/>
    <property type="match status" value="1"/>
</dbReference>
<feature type="domain" description="N-acetyltransferase" evidence="1">
    <location>
        <begin position="22"/>
        <end position="173"/>
    </location>
</feature>
<reference evidence="2" key="1">
    <citation type="submission" date="2020-09" db="EMBL/GenBank/DDBJ databases">
        <title>A novel bacterium of genus Bacillus, isolated from South China Sea.</title>
        <authorList>
            <person name="Huang H."/>
            <person name="Mo K."/>
            <person name="Hu Y."/>
        </authorList>
    </citation>
    <scope>NUCLEOTIDE SEQUENCE</scope>
    <source>
        <strain evidence="2">IB182487</strain>
    </source>
</reference>
<accession>A0A926RYK3</accession>
<dbReference type="Proteomes" id="UP000626844">
    <property type="component" value="Unassembled WGS sequence"/>
</dbReference>
<dbReference type="Gene3D" id="3.40.630.30">
    <property type="match status" value="1"/>
</dbReference>
<dbReference type="PANTHER" id="PTHR39173:SF1">
    <property type="entry name" value="ACETYLTRANSFERASE"/>
    <property type="match status" value="1"/>
</dbReference>